<evidence type="ECO:0000256" key="6">
    <source>
        <dbReference type="RuleBase" id="RU004466"/>
    </source>
</evidence>
<dbReference type="PANTHER" id="PTHR12001:SF85">
    <property type="entry name" value="SHORT CHAIN ISOPRENYL DIPHOSPHATE SYNTHASE"/>
    <property type="match status" value="1"/>
</dbReference>
<evidence type="ECO:0000313" key="8">
    <source>
        <dbReference type="Proteomes" id="UP000824927"/>
    </source>
</evidence>
<dbReference type="InterPro" id="IPR033749">
    <property type="entry name" value="Polyprenyl_synt_CS"/>
</dbReference>
<evidence type="ECO:0000256" key="3">
    <source>
        <dbReference type="ARBA" id="ARBA00022679"/>
    </source>
</evidence>
<evidence type="ECO:0000256" key="4">
    <source>
        <dbReference type="ARBA" id="ARBA00022723"/>
    </source>
</evidence>
<dbReference type="GO" id="GO:0008299">
    <property type="term" value="P:isoprenoid biosynthetic process"/>
    <property type="evidence" value="ECO:0007669"/>
    <property type="project" value="InterPro"/>
</dbReference>
<dbReference type="SFLD" id="SFLDG01017">
    <property type="entry name" value="Polyprenyl_Transferase_Like"/>
    <property type="match status" value="1"/>
</dbReference>
<dbReference type="SUPFAM" id="SSF48576">
    <property type="entry name" value="Terpenoid synthases"/>
    <property type="match status" value="1"/>
</dbReference>
<dbReference type="PANTHER" id="PTHR12001">
    <property type="entry name" value="GERANYLGERANYL PYROPHOSPHATE SYNTHASE"/>
    <property type="match status" value="1"/>
</dbReference>
<proteinExistence type="inferred from homology"/>
<keyword evidence="4" id="KW-0479">Metal-binding</keyword>
<dbReference type="AlphaFoldDB" id="A0A9Q3XDF4"/>
<reference evidence="7" key="1">
    <citation type="submission" date="2021-06" db="EMBL/GenBank/DDBJ databases">
        <title>50 bacteria genomes isolated from Dapeng, Shenzhen, China.</title>
        <authorList>
            <person name="Zheng W."/>
            <person name="Yu S."/>
            <person name="Huang Y."/>
        </authorList>
    </citation>
    <scope>NUCLEOTIDE SEQUENCE</scope>
    <source>
        <strain evidence="7">DP4N28-2</strain>
    </source>
</reference>
<evidence type="ECO:0000256" key="1">
    <source>
        <dbReference type="ARBA" id="ARBA00001946"/>
    </source>
</evidence>
<comment type="cofactor">
    <cofactor evidence="1">
        <name>Mg(2+)</name>
        <dbReference type="ChEBI" id="CHEBI:18420"/>
    </cofactor>
</comment>
<name>A0A9Q3XDF4_9SPHN</name>
<dbReference type="EMBL" id="JAHVKP010000001">
    <property type="protein sequence ID" value="MBY6218454.1"/>
    <property type="molecule type" value="Genomic_DNA"/>
</dbReference>
<dbReference type="CDD" id="cd00685">
    <property type="entry name" value="Trans_IPPS_HT"/>
    <property type="match status" value="1"/>
</dbReference>
<keyword evidence="3 6" id="KW-0808">Transferase</keyword>
<accession>A0A9Q3XDF4</accession>
<evidence type="ECO:0000256" key="2">
    <source>
        <dbReference type="ARBA" id="ARBA00006706"/>
    </source>
</evidence>
<dbReference type="Pfam" id="PF00348">
    <property type="entry name" value="polyprenyl_synt"/>
    <property type="match status" value="1"/>
</dbReference>
<dbReference type="PROSITE" id="PS00723">
    <property type="entry name" value="POLYPRENYL_SYNTHASE_1"/>
    <property type="match status" value="1"/>
</dbReference>
<dbReference type="PROSITE" id="PS00444">
    <property type="entry name" value="POLYPRENYL_SYNTHASE_2"/>
    <property type="match status" value="1"/>
</dbReference>
<keyword evidence="5" id="KW-0460">Magnesium</keyword>
<comment type="caution">
    <text evidence="7">The sequence shown here is derived from an EMBL/GenBank/DDBJ whole genome shotgun (WGS) entry which is preliminary data.</text>
</comment>
<evidence type="ECO:0000256" key="5">
    <source>
        <dbReference type="ARBA" id="ARBA00022842"/>
    </source>
</evidence>
<dbReference type="InterPro" id="IPR000092">
    <property type="entry name" value="Polyprenyl_synt"/>
</dbReference>
<dbReference type="InterPro" id="IPR008949">
    <property type="entry name" value="Isoprenoid_synthase_dom_sf"/>
</dbReference>
<gene>
    <name evidence="7" type="ORF">KUV31_08875</name>
</gene>
<dbReference type="GO" id="GO:0004659">
    <property type="term" value="F:prenyltransferase activity"/>
    <property type="evidence" value="ECO:0007669"/>
    <property type="project" value="InterPro"/>
</dbReference>
<dbReference type="SFLD" id="SFLDS00005">
    <property type="entry name" value="Isoprenoid_Synthase_Type_I"/>
    <property type="match status" value="1"/>
</dbReference>
<dbReference type="Gene3D" id="1.10.600.10">
    <property type="entry name" value="Farnesyl Diphosphate Synthase"/>
    <property type="match status" value="1"/>
</dbReference>
<sequence length="336" mass="36917">MPKHLLEGYAKATREQLEFYLDPPSDAPFLDALLEDYPARGGKMLRPSICIANACQFGGSLEGAVKCAAAIELLHNALLIHDDVQDGSDMRRGRPTLHALHGIPLAINAGDALLFTAFRPLLDAIAPLGGEAARQVIDVTIAMARQTAEGQALELGWRDHNVTDLCAADYIGMALKKTSWMGMIWPAQLGVIVGGRGKVDPGRVVKFGHFLGVAFQIEDDLRNLSDDPGYGKEMNGDLYEAKRTLMLIHVLDAATRAERSRIEDFLALTREERSDDEVLWLAGLMEEKGSIEHARKVAAAMAGCALEEFERTYAGCPQDDNHAFLHGLVRWIFDRK</sequence>
<dbReference type="GO" id="GO:0046872">
    <property type="term" value="F:metal ion binding"/>
    <property type="evidence" value="ECO:0007669"/>
    <property type="project" value="UniProtKB-KW"/>
</dbReference>
<dbReference type="Proteomes" id="UP000824927">
    <property type="component" value="Unassembled WGS sequence"/>
</dbReference>
<evidence type="ECO:0000313" key="7">
    <source>
        <dbReference type="EMBL" id="MBY6218454.1"/>
    </source>
</evidence>
<comment type="similarity">
    <text evidence="2 6">Belongs to the FPP/GGPP synthase family.</text>
</comment>
<protein>
    <submittedName>
        <fullName evidence="7">Polyprenyl synthetase family protein</fullName>
    </submittedName>
</protein>
<organism evidence="7 8">
    <name type="scientific">Qipengyuania aquimaris</name>
    <dbReference type="NCBI Taxonomy" id="255984"/>
    <lineage>
        <taxon>Bacteria</taxon>
        <taxon>Pseudomonadati</taxon>
        <taxon>Pseudomonadota</taxon>
        <taxon>Alphaproteobacteria</taxon>
        <taxon>Sphingomonadales</taxon>
        <taxon>Erythrobacteraceae</taxon>
        <taxon>Qipengyuania</taxon>
    </lineage>
</organism>